<protein>
    <recommendedName>
        <fullName evidence="1">Methyltransferase domain-containing protein</fullName>
    </recommendedName>
</protein>
<dbReference type="EMBL" id="MHMG01000031">
    <property type="protein sequence ID" value="OGZ22928.1"/>
    <property type="molecule type" value="Genomic_DNA"/>
</dbReference>
<evidence type="ECO:0000313" key="3">
    <source>
        <dbReference type="Proteomes" id="UP000176406"/>
    </source>
</evidence>
<proteinExistence type="predicted"/>
<dbReference type="InterPro" id="IPR029063">
    <property type="entry name" value="SAM-dependent_MTases_sf"/>
</dbReference>
<organism evidence="2 3">
    <name type="scientific">Candidatus Nealsonbacteria bacterium RIFCSPLOWO2_01_FULL_41_9</name>
    <dbReference type="NCBI Taxonomy" id="1801671"/>
    <lineage>
        <taxon>Bacteria</taxon>
        <taxon>Candidatus Nealsoniibacteriota</taxon>
    </lineage>
</organism>
<accession>A0A1G2ECQ3</accession>
<dbReference type="Pfam" id="PF13649">
    <property type="entry name" value="Methyltransf_25"/>
    <property type="match status" value="1"/>
</dbReference>
<name>A0A1G2ECQ3_9BACT</name>
<evidence type="ECO:0000259" key="1">
    <source>
        <dbReference type="Pfam" id="PF13649"/>
    </source>
</evidence>
<sequence length="251" mass="28983">MRQRLTEWLGATKKGHLEYYKRQLKKPYRSTVAFCSWLESFGLLNKNRQDVIADIGAGMGGNIHYMAKKYPKAAFIGIDIDPILVKIGNEYLKKAGIINAKLIKGDLYNLDKGYVGKYSGLVSYQTLSWLPDYELPIKKMARLKPDWLAITSLFYDGEVNCKITVQDYTAHLGGKLYKESFYNIYCLRLVRELFLKCGYSKFDYIPFKIDIDLPKQKNKGMGTYTKKLANGDRIQFSGPILMNWYFILARK</sequence>
<dbReference type="SUPFAM" id="SSF53335">
    <property type="entry name" value="S-adenosyl-L-methionine-dependent methyltransferases"/>
    <property type="match status" value="1"/>
</dbReference>
<reference evidence="2 3" key="1">
    <citation type="journal article" date="2016" name="Nat. Commun.">
        <title>Thousands of microbial genomes shed light on interconnected biogeochemical processes in an aquifer system.</title>
        <authorList>
            <person name="Anantharaman K."/>
            <person name="Brown C.T."/>
            <person name="Hug L.A."/>
            <person name="Sharon I."/>
            <person name="Castelle C.J."/>
            <person name="Probst A.J."/>
            <person name="Thomas B.C."/>
            <person name="Singh A."/>
            <person name="Wilkins M.J."/>
            <person name="Karaoz U."/>
            <person name="Brodie E.L."/>
            <person name="Williams K.H."/>
            <person name="Hubbard S.S."/>
            <person name="Banfield J.F."/>
        </authorList>
    </citation>
    <scope>NUCLEOTIDE SEQUENCE [LARGE SCALE GENOMIC DNA]</scope>
</reference>
<comment type="caution">
    <text evidence="2">The sequence shown here is derived from an EMBL/GenBank/DDBJ whole genome shotgun (WGS) entry which is preliminary data.</text>
</comment>
<evidence type="ECO:0000313" key="2">
    <source>
        <dbReference type="EMBL" id="OGZ22928.1"/>
    </source>
</evidence>
<dbReference type="Proteomes" id="UP000176406">
    <property type="component" value="Unassembled WGS sequence"/>
</dbReference>
<dbReference type="InterPro" id="IPR041698">
    <property type="entry name" value="Methyltransf_25"/>
</dbReference>
<gene>
    <name evidence="2" type="ORF">A3A08_02670</name>
</gene>
<feature type="domain" description="Methyltransferase" evidence="1">
    <location>
        <begin position="52"/>
        <end position="143"/>
    </location>
</feature>
<dbReference type="Gene3D" id="3.40.50.150">
    <property type="entry name" value="Vaccinia Virus protein VP39"/>
    <property type="match status" value="1"/>
</dbReference>
<dbReference type="CDD" id="cd02440">
    <property type="entry name" value="AdoMet_MTases"/>
    <property type="match status" value="1"/>
</dbReference>
<dbReference type="AlphaFoldDB" id="A0A1G2ECQ3"/>